<keyword evidence="4 7" id="KW-0472">Membrane</keyword>
<dbReference type="EMBL" id="KV875099">
    <property type="protein sequence ID" value="OIW27870.1"/>
    <property type="molecule type" value="Genomic_DNA"/>
</dbReference>
<feature type="transmembrane region" description="Helical" evidence="7">
    <location>
        <begin position="71"/>
        <end position="96"/>
    </location>
</feature>
<evidence type="ECO:0000259" key="8">
    <source>
        <dbReference type="Pfam" id="PF20684"/>
    </source>
</evidence>
<proteinExistence type="inferred from homology"/>
<dbReference type="AlphaFoldDB" id="A0A1J7IK71"/>
<dbReference type="Pfam" id="PF20684">
    <property type="entry name" value="Fung_rhodopsin"/>
    <property type="match status" value="1"/>
</dbReference>
<feature type="region of interest" description="Disordered" evidence="6">
    <location>
        <begin position="337"/>
        <end position="360"/>
    </location>
</feature>
<sequence length="417" mass="45465">MADILGAFAVRDDAASSNTTAGAGTATPTFTKDPGPVVIAAIWSMFAISSCFLILRVYCRAIRTRAMWWDDYLLIAGWVFLLASNATITELMRIGFGLTLDFKPESHTISTVSDDLNKFALALTKTSFAVTLLRVAQGWQKWLIWFLIGSMNLLLAINAITTWMAACDRVGIDHYNAVLPACWGVMDSVIVAMVANAYSAIVDFVLALLPWKIILSLQMKMHEKIGVAIAMSLGLLYVANHNLSPVVDHTDTLPRAGIVGIMKIVQITTITGGEDIPYRLSLLFIWGQAEPNATVIAASIPVLRVLFRDISRTMYGNSGGRTANGYLRSDTHSKFNHNNTNVTTGETKLDDSSDKSILSPGKTKNSIVRTTSVAVNYDARRESDEEAGVFEMTDQLPIQRPYEGPFGGKTGEVGRAS</sequence>
<keyword evidence="3 7" id="KW-1133">Transmembrane helix</keyword>
<dbReference type="Proteomes" id="UP000182658">
    <property type="component" value="Unassembled WGS sequence"/>
</dbReference>
<name>A0A1J7IK71_9PEZI</name>
<feature type="compositionally biased region" description="Polar residues" evidence="6">
    <location>
        <begin position="337"/>
        <end position="346"/>
    </location>
</feature>
<evidence type="ECO:0000256" key="7">
    <source>
        <dbReference type="SAM" id="Phobius"/>
    </source>
</evidence>
<evidence type="ECO:0000256" key="3">
    <source>
        <dbReference type="ARBA" id="ARBA00022989"/>
    </source>
</evidence>
<comment type="similarity">
    <text evidence="5">Belongs to the SAT4 family.</text>
</comment>
<feature type="transmembrane region" description="Helical" evidence="7">
    <location>
        <begin position="185"/>
        <end position="209"/>
    </location>
</feature>
<comment type="subcellular location">
    <subcellularLocation>
        <location evidence="1">Membrane</location>
        <topology evidence="1">Multi-pass membrane protein</topology>
    </subcellularLocation>
</comment>
<keyword evidence="2 7" id="KW-0812">Transmembrane</keyword>
<evidence type="ECO:0000313" key="9">
    <source>
        <dbReference type="EMBL" id="OIW27870.1"/>
    </source>
</evidence>
<protein>
    <recommendedName>
        <fullName evidence="8">Rhodopsin domain-containing protein</fullName>
    </recommendedName>
</protein>
<dbReference type="InterPro" id="IPR052337">
    <property type="entry name" value="SAT4-like"/>
</dbReference>
<feature type="transmembrane region" description="Helical" evidence="7">
    <location>
        <begin position="116"/>
        <end position="135"/>
    </location>
</feature>
<dbReference type="InParanoid" id="A0A1J7IK71"/>
<evidence type="ECO:0000256" key="2">
    <source>
        <dbReference type="ARBA" id="ARBA00022692"/>
    </source>
</evidence>
<dbReference type="PANTHER" id="PTHR33048:SF42">
    <property type="entry name" value="INTEGRAL MEMBRANE PROTEIN"/>
    <property type="match status" value="1"/>
</dbReference>
<gene>
    <name evidence="9" type="ORF">CONLIGDRAFT_646091</name>
</gene>
<evidence type="ECO:0000313" key="10">
    <source>
        <dbReference type="Proteomes" id="UP000182658"/>
    </source>
</evidence>
<reference evidence="9 10" key="1">
    <citation type="submission" date="2016-10" db="EMBL/GenBank/DDBJ databases">
        <title>Draft genome sequence of Coniochaeta ligniaria NRRL30616, a lignocellulolytic fungus for bioabatement of inhibitors in plant biomass hydrolysates.</title>
        <authorList>
            <consortium name="DOE Joint Genome Institute"/>
            <person name="Jimenez D.J."/>
            <person name="Hector R.E."/>
            <person name="Riley R."/>
            <person name="Sun H."/>
            <person name="Grigoriev I.V."/>
            <person name="Van Elsas J.D."/>
            <person name="Nichols N.N."/>
        </authorList>
    </citation>
    <scope>NUCLEOTIDE SEQUENCE [LARGE SCALE GENOMIC DNA]</scope>
    <source>
        <strain evidence="9 10">NRRL 30616</strain>
    </source>
</reference>
<feature type="transmembrane region" description="Helical" evidence="7">
    <location>
        <begin position="37"/>
        <end position="59"/>
    </location>
</feature>
<organism evidence="9 10">
    <name type="scientific">Coniochaeta ligniaria NRRL 30616</name>
    <dbReference type="NCBI Taxonomy" id="1408157"/>
    <lineage>
        <taxon>Eukaryota</taxon>
        <taxon>Fungi</taxon>
        <taxon>Dikarya</taxon>
        <taxon>Ascomycota</taxon>
        <taxon>Pezizomycotina</taxon>
        <taxon>Sordariomycetes</taxon>
        <taxon>Sordariomycetidae</taxon>
        <taxon>Coniochaetales</taxon>
        <taxon>Coniochaetaceae</taxon>
        <taxon>Coniochaeta</taxon>
    </lineage>
</organism>
<dbReference type="InterPro" id="IPR049326">
    <property type="entry name" value="Rhodopsin_dom_fungi"/>
</dbReference>
<evidence type="ECO:0000256" key="1">
    <source>
        <dbReference type="ARBA" id="ARBA00004141"/>
    </source>
</evidence>
<feature type="region of interest" description="Disordered" evidence="6">
    <location>
        <begin position="395"/>
        <end position="417"/>
    </location>
</feature>
<accession>A0A1J7IK71</accession>
<evidence type="ECO:0000256" key="4">
    <source>
        <dbReference type="ARBA" id="ARBA00023136"/>
    </source>
</evidence>
<dbReference type="OrthoDB" id="5417887at2759"/>
<evidence type="ECO:0000256" key="5">
    <source>
        <dbReference type="ARBA" id="ARBA00038359"/>
    </source>
</evidence>
<keyword evidence="10" id="KW-1185">Reference proteome</keyword>
<feature type="domain" description="Rhodopsin" evidence="8">
    <location>
        <begin position="55"/>
        <end position="308"/>
    </location>
</feature>
<dbReference type="GO" id="GO:0016020">
    <property type="term" value="C:membrane"/>
    <property type="evidence" value="ECO:0007669"/>
    <property type="project" value="UniProtKB-SubCell"/>
</dbReference>
<evidence type="ECO:0000256" key="6">
    <source>
        <dbReference type="SAM" id="MobiDB-lite"/>
    </source>
</evidence>
<dbReference type="PANTHER" id="PTHR33048">
    <property type="entry name" value="PTH11-LIKE INTEGRAL MEMBRANE PROTEIN (AFU_ORTHOLOGUE AFUA_5G11245)"/>
    <property type="match status" value="1"/>
</dbReference>
<feature type="transmembrane region" description="Helical" evidence="7">
    <location>
        <begin position="142"/>
        <end position="165"/>
    </location>
</feature>